<dbReference type="InterPro" id="IPR012674">
    <property type="entry name" value="Calycin"/>
</dbReference>
<dbReference type="Gene3D" id="2.40.128.20">
    <property type="match status" value="1"/>
</dbReference>
<dbReference type="AlphaFoldDB" id="A0A8K9XGN6"/>
<reference evidence="1" key="1">
    <citation type="submission" date="2020-07" db="EMBL/GenBank/DDBJ databases">
        <title>A long reads based de novo assembly of the rainbow trout Arlee double haploid line genome.</title>
        <authorList>
            <person name="Gao G."/>
            <person name="Palti Y."/>
        </authorList>
    </citation>
    <scope>NUCLEOTIDE SEQUENCE [LARGE SCALE GENOMIC DNA]</scope>
</reference>
<evidence type="ECO:0000313" key="1">
    <source>
        <dbReference type="Ensembl" id="ENSOMYP00000132537.1"/>
    </source>
</evidence>
<evidence type="ECO:0008006" key="3">
    <source>
        <dbReference type="Google" id="ProtNLM"/>
    </source>
</evidence>
<organism evidence="1 2">
    <name type="scientific">Oncorhynchus mykiss</name>
    <name type="common">Rainbow trout</name>
    <name type="synonym">Salmo gairdneri</name>
    <dbReference type="NCBI Taxonomy" id="8022"/>
    <lineage>
        <taxon>Eukaryota</taxon>
        <taxon>Metazoa</taxon>
        <taxon>Chordata</taxon>
        <taxon>Craniata</taxon>
        <taxon>Vertebrata</taxon>
        <taxon>Euteleostomi</taxon>
        <taxon>Actinopterygii</taxon>
        <taxon>Neopterygii</taxon>
        <taxon>Teleostei</taxon>
        <taxon>Protacanthopterygii</taxon>
        <taxon>Salmoniformes</taxon>
        <taxon>Salmonidae</taxon>
        <taxon>Salmoninae</taxon>
        <taxon>Oncorhynchus</taxon>
    </lineage>
</organism>
<sequence>MQTGNDLSGGCIHCNMMKGTFTRKDNGKVLTTTRAIVGEELVQSYSYDGVEAKRIFKRG</sequence>
<dbReference type="Proteomes" id="UP000694395">
    <property type="component" value="Chromosome 10"/>
</dbReference>
<reference evidence="1" key="2">
    <citation type="submission" date="2025-08" db="UniProtKB">
        <authorList>
            <consortium name="Ensembl"/>
        </authorList>
    </citation>
    <scope>IDENTIFICATION</scope>
</reference>
<name>A0A8K9XGN6_ONCMY</name>
<dbReference type="SUPFAM" id="SSF50814">
    <property type="entry name" value="Lipocalins"/>
    <property type="match status" value="1"/>
</dbReference>
<keyword evidence="2" id="KW-1185">Reference proteome</keyword>
<dbReference type="Ensembl" id="ENSOMYT00000133483.1">
    <property type="protein sequence ID" value="ENSOMYP00000132537.1"/>
    <property type="gene ID" value="ENSOMYG00000075813.1"/>
</dbReference>
<reference evidence="1" key="3">
    <citation type="submission" date="2025-09" db="UniProtKB">
        <authorList>
            <consortium name="Ensembl"/>
        </authorList>
    </citation>
    <scope>IDENTIFICATION</scope>
</reference>
<accession>A0A8K9XGN6</accession>
<proteinExistence type="predicted"/>
<evidence type="ECO:0000313" key="2">
    <source>
        <dbReference type="Proteomes" id="UP000694395"/>
    </source>
</evidence>
<protein>
    <recommendedName>
        <fullName evidence="3">SET domain-containing protein</fullName>
    </recommendedName>
</protein>